<protein>
    <submittedName>
        <fullName evidence="3">Ovule protein</fullName>
    </submittedName>
</protein>
<accession>A0A183H1C4</accession>
<dbReference type="EMBL" id="UZAJ01000581">
    <property type="protein sequence ID" value="VDO28968.1"/>
    <property type="molecule type" value="Genomic_DNA"/>
</dbReference>
<reference evidence="1 2" key="2">
    <citation type="submission" date="2018-11" db="EMBL/GenBank/DDBJ databases">
        <authorList>
            <consortium name="Pathogen Informatics"/>
        </authorList>
    </citation>
    <scope>NUCLEOTIDE SEQUENCE [LARGE SCALE GENOMIC DNA]</scope>
</reference>
<sequence>MISEILTFSILQGSPYLNSNVSPHDCLASPCLSVNRGVLTGPPGIAQNQEIICKENITTSIPWYLRDGFALNLRMFWLLR</sequence>
<evidence type="ECO:0000313" key="1">
    <source>
        <dbReference type="EMBL" id="VDO28968.1"/>
    </source>
</evidence>
<organism evidence="3">
    <name type="scientific">Onchocerca flexuosa</name>
    <dbReference type="NCBI Taxonomy" id="387005"/>
    <lineage>
        <taxon>Eukaryota</taxon>
        <taxon>Metazoa</taxon>
        <taxon>Ecdysozoa</taxon>
        <taxon>Nematoda</taxon>
        <taxon>Chromadorea</taxon>
        <taxon>Rhabditida</taxon>
        <taxon>Spirurina</taxon>
        <taxon>Spiruromorpha</taxon>
        <taxon>Filarioidea</taxon>
        <taxon>Onchocercidae</taxon>
        <taxon>Onchocerca</taxon>
    </lineage>
</organism>
<proteinExistence type="predicted"/>
<dbReference type="AlphaFoldDB" id="A0A183H1C4"/>
<name>A0A183H1C4_9BILA</name>
<dbReference type="WBParaSite" id="OFLC_0000128301-mRNA-1">
    <property type="protein sequence ID" value="OFLC_0000128301-mRNA-1"/>
    <property type="gene ID" value="OFLC_0000128301"/>
</dbReference>
<evidence type="ECO:0000313" key="2">
    <source>
        <dbReference type="Proteomes" id="UP000267606"/>
    </source>
</evidence>
<dbReference type="Proteomes" id="UP000267606">
    <property type="component" value="Unassembled WGS sequence"/>
</dbReference>
<keyword evidence="2" id="KW-1185">Reference proteome</keyword>
<evidence type="ECO:0000313" key="3">
    <source>
        <dbReference type="WBParaSite" id="OFLC_0000128301-mRNA-1"/>
    </source>
</evidence>
<gene>
    <name evidence="1" type="ORF">OFLC_LOCUS1284</name>
</gene>
<reference evidence="3" key="1">
    <citation type="submission" date="2016-06" db="UniProtKB">
        <authorList>
            <consortium name="WormBaseParasite"/>
        </authorList>
    </citation>
    <scope>IDENTIFICATION</scope>
</reference>